<organism evidence="1 2">
    <name type="scientific">Duganella zoogloeoides</name>
    <dbReference type="NCBI Taxonomy" id="75659"/>
    <lineage>
        <taxon>Bacteria</taxon>
        <taxon>Pseudomonadati</taxon>
        <taxon>Pseudomonadota</taxon>
        <taxon>Betaproteobacteria</taxon>
        <taxon>Burkholderiales</taxon>
        <taxon>Oxalobacteraceae</taxon>
        <taxon>Telluria group</taxon>
        <taxon>Duganella</taxon>
    </lineage>
</organism>
<protein>
    <submittedName>
        <fullName evidence="1">Uncharacterized protein</fullName>
    </submittedName>
</protein>
<evidence type="ECO:0000313" key="2">
    <source>
        <dbReference type="Proteomes" id="UP001326110"/>
    </source>
</evidence>
<sequence length="277" mass="29887">MNTKNIAWSADIGCEGGPVIVANLADFSRWYGSEPYDASQATELHHWSPFAAELPEIWRPAGPTGHQYLASANPSAARAALMSVVLELWPGATIDRSEATWRAIRPDGRILNAALAPDSEYDRAIRSLGEEALHGFQGDAMGYLWSAAPGMVRISVDDQRDFLVLSQVEFANDEADALGAHRHALEADWRSAAPGQRYRVTAGPVVAAWSPNSIRDLSAPISAADATPSLPGQLLDMATGASGALLWLQPGMYESALHYHAEASWGVAWCRLQRVGE</sequence>
<name>A0ABZ0XWF9_9BURK</name>
<reference evidence="1 2" key="1">
    <citation type="submission" date="2023-11" db="EMBL/GenBank/DDBJ databases">
        <title>MicrobeMod: A computational toolkit for identifying prokaryotic methylation and restriction-modification with nanopore sequencing.</title>
        <authorList>
            <person name="Crits-Christoph A."/>
            <person name="Kang S.C."/>
            <person name="Lee H."/>
            <person name="Ostrov N."/>
        </authorList>
    </citation>
    <scope>NUCLEOTIDE SEQUENCE [LARGE SCALE GENOMIC DNA]</scope>
    <source>
        <strain evidence="1 2">ATCC 25935</strain>
    </source>
</reference>
<keyword evidence="2" id="KW-1185">Reference proteome</keyword>
<proteinExistence type="predicted"/>
<accession>A0ABZ0XWF9</accession>
<gene>
    <name evidence="1" type="ORF">SR858_23185</name>
</gene>
<dbReference type="GeneID" id="43164891"/>
<dbReference type="Proteomes" id="UP001326110">
    <property type="component" value="Chromosome"/>
</dbReference>
<evidence type="ECO:0000313" key="1">
    <source>
        <dbReference type="EMBL" id="WQH03921.1"/>
    </source>
</evidence>
<dbReference type="EMBL" id="CP140152">
    <property type="protein sequence ID" value="WQH03921.1"/>
    <property type="molecule type" value="Genomic_DNA"/>
</dbReference>
<dbReference type="RefSeq" id="WP_154820012.1">
    <property type="nucleotide sequence ID" value="NZ_CP140152.1"/>
</dbReference>